<dbReference type="EMBL" id="JAGGDJ010000001">
    <property type="protein sequence ID" value="MBO7742774.1"/>
    <property type="molecule type" value="Genomic_DNA"/>
</dbReference>
<proteinExistence type="predicted"/>
<reference evidence="1 2" key="1">
    <citation type="submission" date="2021-03" db="EMBL/GenBank/DDBJ databases">
        <title>Paenibacillus artemisicola MWE-103 whole genome sequence.</title>
        <authorList>
            <person name="Ham Y.J."/>
        </authorList>
    </citation>
    <scope>NUCLEOTIDE SEQUENCE [LARGE SCALE GENOMIC DNA]</scope>
    <source>
        <strain evidence="1 2">MWE-103</strain>
    </source>
</reference>
<evidence type="ECO:0000313" key="1">
    <source>
        <dbReference type="EMBL" id="MBO7742774.1"/>
    </source>
</evidence>
<dbReference type="Proteomes" id="UP000670947">
    <property type="component" value="Unassembled WGS sequence"/>
</dbReference>
<name>A0ABS3W390_9BACL</name>
<protein>
    <submittedName>
        <fullName evidence="1">Uncharacterized protein</fullName>
    </submittedName>
</protein>
<dbReference type="RefSeq" id="WP_208845746.1">
    <property type="nucleotide sequence ID" value="NZ_JAGGDJ010000001.1"/>
</dbReference>
<comment type="caution">
    <text evidence="1">The sequence shown here is derived from an EMBL/GenBank/DDBJ whole genome shotgun (WGS) entry which is preliminary data.</text>
</comment>
<sequence>MNKTPTIGLAFFKRRRHSTNANHRVGVLSLLADAAFGMAGADSRTATVLRAQASSM</sequence>
<keyword evidence="2" id="KW-1185">Reference proteome</keyword>
<accession>A0ABS3W390</accession>
<evidence type="ECO:0000313" key="2">
    <source>
        <dbReference type="Proteomes" id="UP000670947"/>
    </source>
</evidence>
<organism evidence="1 2">
    <name type="scientific">Paenibacillus artemisiicola</name>
    <dbReference type="NCBI Taxonomy" id="1172618"/>
    <lineage>
        <taxon>Bacteria</taxon>
        <taxon>Bacillati</taxon>
        <taxon>Bacillota</taxon>
        <taxon>Bacilli</taxon>
        <taxon>Bacillales</taxon>
        <taxon>Paenibacillaceae</taxon>
        <taxon>Paenibacillus</taxon>
    </lineage>
</organism>
<gene>
    <name evidence="1" type="ORF">I8J29_01105</name>
</gene>